<dbReference type="PANTHER" id="PTHR13318:SF95">
    <property type="entry name" value="F-BOX PROTEIN YLR352W"/>
    <property type="match status" value="1"/>
</dbReference>
<organism evidence="2 3">
    <name type="scientific">Zophobas morio</name>
    <dbReference type="NCBI Taxonomy" id="2755281"/>
    <lineage>
        <taxon>Eukaryota</taxon>
        <taxon>Metazoa</taxon>
        <taxon>Ecdysozoa</taxon>
        <taxon>Arthropoda</taxon>
        <taxon>Hexapoda</taxon>
        <taxon>Insecta</taxon>
        <taxon>Pterygota</taxon>
        <taxon>Neoptera</taxon>
        <taxon>Endopterygota</taxon>
        <taxon>Coleoptera</taxon>
        <taxon>Polyphaga</taxon>
        <taxon>Cucujiformia</taxon>
        <taxon>Tenebrionidae</taxon>
        <taxon>Zophobas</taxon>
    </lineage>
</organism>
<feature type="domain" description="F-box/LRR-repeat protein 15-like leucin rich repeat" evidence="1">
    <location>
        <begin position="89"/>
        <end position="243"/>
    </location>
</feature>
<dbReference type="EMBL" id="JALNTZ010000003">
    <property type="protein sequence ID" value="KAJ3660047.1"/>
    <property type="molecule type" value="Genomic_DNA"/>
</dbReference>
<proteinExistence type="predicted"/>
<sequence length="265" mass="30246">MSTLKTTPRRPISSLVSLSIEYVAKNVFSYAGYLKFLPPYMKEKILQRLVRKSTFSGNLEFNKILEELIHPNLKCIDFSSISVNDDTLNAMNVCSMLTDLNLRNFGIHEYTSEGLTKLFEQMPKLLVLDISHCEKFNDCVLETLSIHCTNISELHCEGCNITDNGIIALAQHNSVIKCLTISNTDVTGKGISEAIKDENWPYLHELRLDNCTKVDDNVLKMVIENCPKIEILTFYNCAITDQTTIFQDITNTCKKLKQLYWTISW</sequence>
<evidence type="ECO:0000259" key="1">
    <source>
        <dbReference type="Pfam" id="PF25372"/>
    </source>
</evidence>
<dbReference type="Gene3D" id="3.80.10.10">
    <property type="entry name" value="Ribonuclease Inhibitor"/>
    <property type="match status" value="1"/>
</dbReference>
<dbReference type="InterPro" id="IPR032675">
    <property type="entry name" value="LRR_dom_sf"/>
</dbReference>
<dbReference type="InterPro" id="IPR057207">
    <property type="entry name" value="FBXL15_LRR"/>
</dbReference>
<accession>A0AA38IMJ4</accession>
<dbReference type="SUPFAM" id="SSF52047">
    <property type="entry name" value="RNI-like"/>
    <property type="match status" value="1"/>
</dbReference>
<keyword evidence="3" id="KW-1185">Reference proteome</keyword>
<dbReference type="Proteomes" id="UP001168821">
    <property type="component" value="Unassembled WGS sequence"/>
</dbReference>
<dbReference type="GO" id="GO:0019005">
    <property type="term" value="C:SCF ubiquitin ligase complex"/>
    <property type="evidence" value="ECO:0007669"/>
    <property type="project" value="TreeGrafter"/>
</dbReference>
<name>A0AA38IMJ4_9CUCU</name>
<dbReference type="PANTHER" id="PTHR13318">
    <property type="entry name" value="PARTNER OF PAIRED, ISOFORM B-RELATED"/>
    <property type="match status" value="1"/>
</dbReference>
<evidence type="ECO:0000313" key="3">
    <source>
        <dbReference type="Proteomes" id="UP001168821"/>
    </source>
</evidence>
<dbReference type="AlphaFoldDB" id="A0AA38IMJ4"/>
<protein>
    <recommendedName>
        <fullName evidence="1">F-box/LRR-repeat protein 15-like leucin rich repeat domain-containing protein</fullName>
    </recommendedName>
</protein>
<evidence type="ECO:0000313" key="2">
    <source>
        <dbReference type="EMBL" id="KAJ3660047.1"/>
    </source>
</evidence>
<gene>
    <name evidence="2" type="ORF">Zmor_011703</name>
</gene>
<dbReference type="Pfam" id="PF25372">
    <property type="entry name" value="DUF7885"/>
    <property type="match status" value="1"/>
</dbReference>
<comment type="caution">
    <text evidence="2">The sequence shown here is derived from an EMBL/GenBank/DDBJ whole genome shotgun (WGS) entry which is preliminary data.</text>
</comment>
<dbReference type="GO" id="GO:0031146">
    <property type="term" value="P:SCF-dependent proteasomal ubiquitin-dependent protein catabolic process"/>
    <property type="evidence" value="ECO:0007669"/>
    <property type="project" value="TreeGrafter"/>
</dbReference>
<reference evidence="2" key="1">
    <citation type="journal article" date="2023" name="G3 (Bethesda)">
        <title>Whole genome assemblies of Zophobas morio and Tenebrio molitor.</title>
        <authorList>
            <person name="Kaur S."/>
            <person name="Stinson S.A."/>
            <person name="diCenzo G.C."/>
        </authorList>
    </citation>
    <scope>NUCLEOTIDE SEQUENCE</scope>
    <source>
        <strain evidence="2">QUZm001</strain>
    </source>
</reference>